<dbReference type="InterPro" id="IPR010572">
    <property type="entry name" value="Tail_dom"/>
</dbReference>
<dbReference type="Pfam" id="PF24650">
    <property type="entry name" value="TT1_Tal"/>
    <property type="match status" value="1"/>
</dbReference>
<accession>A0AAP7IDY8</accession>
<organism evidence="2 3">
    <name type="scientific">Staphylococcus equorum</name>
    <dbReference type="NCBI Taxonomy" id="246432"/>
    <lineage>
        <taxon>Bacteria</taxon>
        <taxon>Bacillati</taxon>
        <taxon>Bacillota</taxon>
        <taxon>Bacilli</taxon>
        <taxon>Bacillales</taxon>
        <taxon>Staphylococcaceae</taxon>
        <taxon>Staphylococcus</taxon>
    </lineage>
</organism>
<sequence>MALILKDLNGNAYPVETVTNHTVRMNSDGMLTFNVIENEQTAHFINGISKMWRVENVTGNPDDMVYVVVIANRKAYKDKQVVQITAKEAQFDYLETHRVYENVTGSRTGVDFLNLIFDNTPYSYVLLEGVYAKEWENAGDGQSKFEMFLNWLDRYGFEFQYVASSKTFRLGKRISRRPAYYISKKLNANDISFEEDATNFYTYVQGYFDYDGSDNIHEANYKLEYPQGKTSPMIELFGIREAPPVTDGRVTDEALMDDMMRQQVEQSLKMSIELDFVTLGKNYPFAQPELGDEIPVIDDTIDFNRLLRIQEINTTRDAHHKVTKQTIVVGDPKRETRYKQAQSGVISNMNDLLTGRAKIKESVLPAAIKESTQMLMDTASELSFSEQGIMAVDKDNPNYVMLLNSSGLGVSKDGGQTFHNAITRGQINADLITAGSINADYIRSGSINADLITTGSLNADLITTGSLNADYIRGGTLDANLVNVVGSDGDKYINMKNDEISLYGTYTRTFRGVTETDSTFTRFKHGHLRFRNNNKDRSLYYSDFGISTYLDGEGPDGEETSGTLVFFDYYYDSNARGTTLYSTHGNVALKSFDNGIVLDSNKNMYLGTGSDGVVKVVSEVNGDKTQTEYKPILASAFQYGSSERFKQNIVSWETNATEIIKKLKIYEYNLKGEINDGISQKHHGVIVERETPDFFIGAEGESVNSYEMISTLLKSNQELNTRLEKLEAVINDK</sequence>
<dbReference type="AlphaFoldDB" id="A0AAP7IDY8"/>
<dbReference type="Pfam" id="PF13884">
    <property type="entry name" value="Peptidase_S74"/>
    <property type="match status" value="1"/>
</dbReference>
<dbReference type="RefSeq" id="WP_069812605.1">
    <property type="nucleotide sequence ID" value="NZ_LNMY01000001.1"/>
</dbReference>
<name>A0AAP7IDY8_9STAP</name>
<evidence type="ECO:0000259" key="1">
    <source>
        <dbReference type="PROSITE" id="PS51688"/>
    </source>
</evidence>
<reference evidence="3" key="1">
    <citation type="submission" date="2015-11" db="EMBL/GenBank/DDBJ databases">
        <title>Genomic diversity of Staphylococcus saprophyticus strains from urinary tract infections, animal surfaces, and fermented foods.</title>
        <authorList>
            <person name="Wolfe B.E."/>
        </authorList>
    </citation>
    <scope>NUCLEOTIDE SEQUENCE [LARGE SCALE GENOMIC DNA]</scope>
    <source>
        <strain evidence="3">738_7</strain>
    </source>
</reference>
<dbReference type="InterPro" id="IPR030392">
    <property type="entry name" value="S74_ICA"/>
</dbReference>
<dbReference type="Proteomes" id="UP000095464">
    <property type="component" value="Unassembled WGS sequence"/>
</dbReference>
<feature type="domain" description="Peptidase S74" evidence="1">
    <location>
        <begin position="641"/>
        <end position="730"/>
    </location>
</feature>
<evidence type="ECO:0000313" key="2">
    <source>
        <dbReference type="EMBL" id="OEK58300.1"/>
    </source>
</evidence>
<gene>
    <name evidence="2" type="ORF">ASS94_03955</name>
</gene>
<dbReference type="InterPro" id="IPR056060">
    <property type="entry name" value="Tal_TT1_dom"/>
</dbReference>
<dbReference type="Pfam" id="PF06605">
    <property type="entry name" value="Prophage_tail"/>
    <property type="match status" value="1"/>
</dbReference>
<dbReference type="PROSITE" id="PS51688">
    <property type="entry name" value="ICA"/>
    <property type="match status" value="1"/>
</dbReference>
<dbReference type="EMBL" id="LNPX01000014">
    <property type="protein sequence ID" value="OEK58300.1"/>
    <property type="molecule type" value="Genomic_DNA"/>
</dbReference>
<evidence type="ECO:0000313" key="3">
    <source>
        <dbReference type="Proteomes" id="UP000095464"/>
    </source>
</evidence>
<comment type="caution">
    <text evidence="2">The sequence shown here is derived from an EMBL/GenBank/DDBJ whole genome shotgun (WGS) entry which is preliminary data.</text>
</comment>
<proteinExistence type="predicted"/>
<protein>
    <recommendedName>
        <fullName evidence="1">Peptidase S74 domain-containing protein</fullName>
    </recommendedName>
</protein>